<evidence type="ECO:0000313" key="3">
    <source>
        <dbReference type="Proteomes" id="UP000031672"/>
    </source>
</evidence>
<accession>A0A0C2N9V5</accession>
<evidence type="ECO:0000259" key="1">
    <source>
        <dbReference type="PROSITE" id="PS50943"/>
    </source>
</evidence>
<dbReference type="SUPFAM" id="SSF47413">
    <property type="entry name" value="lambda repressor-like DNA-binding domains"/>
    <property type="match status" value="1"/>
</dbReference>
<dbReference type="Gene3D" id="1.10.260.40">
    <property type="entry name" value="lambda repressor-like DNA-binding domains"/>
    <property type="match status" value="1"/>
</dbReference>
<dbReference type="PROSITE" id="PS50943">
    <property type="entry name" value="HTH_CROC1"/>
    <property type="match status" value="1"/>
</dbReference>
<dbReference type="AlphaFoldDB" id="A0A0C2NV40"/>
<proteinExistence type="predicted"/>
<dbReference type="CDD" id="cd00093">
    <property type="entry name" value="HTH_XRE"/>
    <property type="match status" value="1"/>
</dbReference>
<reference evidence="2 3" key="1">
    <citation type="submission" date="2014-11" db="EMBL/GenBank/DDBJ databases">
        <title>Draft Genome Sequence of Vibrio piscirenalis strains CECT 8603T and CECT 8604, two marine Gammaproteobacterium isolated from cultured gilthead sea bream (Sparus aurata).</title>
        <authorList>
            <person name="Arahal D.R."/>
            <person name="Rodrigo-Torres L."/>
            <person name="Lucena T."/>
            <person name="Pujalte M.J."/>
        </authorList>
    </citation>
    <scope>NUCLEOTIDE SEQUENCE [LARGE SCALE GENOMIC DNA]</scope>
    <source>
        <strain evidence="2 3">DCR 1-4-2</strain>
    </source>
</reference>
<evidence type="ECO:0000313" key="2">
    <source>
        <dbReference type="EMBL" id="KII76451.1"/>
    </source>
</evidence>
<gene>
    <name evidence="2" type="ORF">OJ16_16820</name>
</gene>
<sequence length="105" mass="11820">MIDPIVTVLTTRRKSANMTRAEMAEIAGMSLKTYQRIERGESDMKLSQFRAIIRALDLTELDIALDIKGIQPATASDLVAACRLLNHDAQRSLMRFLLLIAKNKF</sequence>
<dbReference type="SMART" id="SM00530">
    <property type="entry name" value="HTH_XRE"/>
    <property type="match status" value="1"/>
</dbReference>
<feature type="domain" description="HTH cro/C1-type" evidence="1">
    <location>
        <begin position="9"/>
        <end position="63"/>
    </location>
</feature>
<dbReference type="OrthoDB" id="5901253at2"/>
<dbReference type="Proteomes" id="UP000031672">
    <property type="component" value="Unassembled WGS sequence"/>
</dbReference>
<dbReference type="InterPro" id="IPR001387">
    <property type="entry name" value="Cro/C1-type_HTH"/>
</dbReference>
<dbReference type="STRING" id="1461322.OJ16_16820"/>
<dbReference type="InterPro" id="IPR010982">
    <property type="entry name" value="Lambda_DNA-bd_dom_sf"/>
</dbReference>
<dbReference type="EMBL" id="JTKH01000024">
    <property type="protein sequence ID" value="KII76451.1"/>
    <property type="molecule type" value="Genomic_DNA"/>
</dbReference>
<organism evidence="2 3">
    <name type="scientific">Vibrio renipiscarius</name>
    <dbReference type="NCBI Taxonomy" id="1461322"/>
    <lineage>
        <taxon>Bacteria</taxon>
        <taxon>Pseudomonadati</taxon>
        <taxon>Pseudomonadota</taxon>
        <taxon>Gammaproteobacteria</taxon>
        <taxon>Vibrionales</taxon>
        <taxon>Vibrionaceae</taxon>
        <taxon>Vibrio</taxon>
    </lineage>
</organism>
<comment type="caution">
    <text evidence="2">The sequence shown here is derived from an EMBL/GenBank/DDBJ whole genome shotgun (WGS) entry which is preliminary data.</text>
</comment>
<dbReference type="GO" id="GO:0003677">
    <property type="term" value="F:DNA binding"/>
    <property type="evidence" value="ECO:0007669"/>
    <property type="project" value="InterPro"/>
</dbReference>
<name>A0A0C2NV40_9VIBR</name>
<dbReference type="Pfam" id="PF01381">
    <property type="entry name" value="HTH_3"/>
    <property type="match status" value="1"/>
</dbReference>
<accession>A0A0C2NV40</accession>
<protein>
    <submittedName>
        <fullName evidence="2">XRE family transcriptional regulator</fullName>
    </submittedName>
</protein>
<keyword evidence="3" id="KW-1185">Reference proteome</keyword>
<dbReference type="RefSeq" id="WP_040992389.1">
    <property type="nucleotide sequence ID" value="NZ_JTKH01000024.1"/>
</dbReference>